<dbReference type="PROSITE" id="PS00211">
    <property type="entry name" value="ABC_TRANSPORTER_1"/>
    <property type="match status" value="1"/>
</dbReference>
<dbReference type="CDD" id="cd03230">
    <property type="entry name" value="ABC_DR_subfamily_A"/>
    <property type="match status" value="1"/>
</dbReference>
<proteinExistence type="inferred from homology"/>
<evidence type="ECO:0000256" key="1">
    <source>
        <dbReference type="ARBA" id="ARBA00005417"/>
    </source>
</evidence>
<accession>A0A510E2H8</accession>
<dbReference type="SUPFAM" id="SSF52540">
    <property type="entry name" value="P-loop containing nucleoside triphosphate hydrolases"/>
    <property type="match status" value="1"/>
</dbReference>
<dbReference type="InterPro" id="IPR003439">
    <property type="entry name" value="ABC_transporter-like_ATP-bd"/>
</dbReference>
<dbReference type="PROSITE" id="PS50893">
    <property type="entry name" value="ABC_TRANSPORTER_2"/>
    <property type="match status" value="1"/>
</dbReference>
<organism evidence="6 7">
    <name type="scientific">Sulfuracidifex tepidarius</name>
    <dbReference type="NCBI Taxonomy" id="1294262"/>
    <lineage>
        <taxon>Archaea</taxon>
        <taxon>Thermoproteota</taxon>
        <taxon>Thermoprotei</taxon>
        <taxon>Sulfolobales</taxon>
        <taxon>Sulfolobaceae</taxon>
        <taxon>Sulfuracidifex</taxon>
    </lineage>
</organism>
<dbReference type="InterPro" id="IPR050763">
    <property type="entry name" value="ABC_transporter_ATP-binding"/>
</dbReference>
<dbReference type="RefSeq" id="WP_232516070.1">
    <property type="nucleotide sequence ID" value="NZ_AP018930.1"/>
</dbReference>
<evidence type="ECO:0000256" key="2">
    <source>
        <dbReference type="ARBA" id="ARBA00022448"/>
    </source>
</evidence>
<dbReference type="AlphaFoldDB" id="A0A510E2H8"/>
<dbReference type="InterPro" id="IPR027417">
    <property type="entry name" value="P-loop_NTPase"/>
</dbReference>
<comment type="similarity">
    <text evidence="1">Belongs to the ABC transporter superfamily.</text>
</comment>
<dbReference type="EMBL" id="AP018930">
    <property type="protein sequence ID" value="BBG26702.1"/>
    <property type="molecule type" value="Genomic_DNA"/>
</dbReference>
<sequence>MISLKDVYAGYGNKEVLHGVSMSLNEPGIYVLLGKNGAGKTTTLRVIAGILSPWRGSVSVEGKRVGYLSHSLGLPQEMTVREALSFFKEMIGGDQDKVIQDLELQPLLDKKISQLSQGQKKRVSIAKSMMLDYNVILMDEPTENLDPEVASKLRQRITQLSKDKVILYTSHNLYEARELGRFVIVLNEGKISTFLPISELRTSDYEIGIRASEDISGIVDCTKRGDYFVIKLKDPEEVNPIIQKIMNKNIKIYEIKEMSNPLEDLLR</sequence>
<dbReference type="InterPro" id="IPR003593">
    <property type="entry name" value="AAA+_ATPase"/>
</dbReference>
<protein>
    <submittedName>
        <fullName evidence="6">Trehalose/maltose import ATP-binding protein MalK</fullName>
    </submittedName>
</protein>
<dbReference type="GO" id="GO:0005524">
    <property type="term" value="F:ATP binding"/>
    <property type="evidence" value="ECO:0007669"/>
    <property type="project" value="UniProtKB-KW"/>
</dbReference>
<reference evidence="7" key="1">
    <citation type="submission" date="2018-09" db="EMBL/GenBank/DDBJ databases">
        <title>Complete Genome Sequencing of Sulfolobus sp. JCM 16834.</title>
        <authorList>
            <person name="Kato S."/>
            <person name="Itoh T."/>
            <person name="Ohkuma M."/>
        </authorList>
    </citation>
    <scope>NUCLEOTIDE SEQUENCE [LARGE SCALE GENOMIC DNA]</scope>
    <source>
        <strain evidence="7">IC-007</strain>
    </source>
</reference>
<evidence type="ECO:0000313" key="6">
    <source>
        <dbReference type="EMBL" id="BBG26702.1"/>
    </source>
</evidence>
<evidence type="ECO:0000256" key="4">
    <source>
        <dbReference type="ARBA" id="ARBA00022840"/>
    </source>
</evidence>
<dbReference type="Pfam" id="PF00005">
    <property type="entry name" value="ABC_tran"/>
    <property type="match status" value="1"/>
</dbReference>
<evidence type="ECO:0000259" key="5">
    <source>
        <dbReference type="PROSITE" id="PS50893"/>
    </source>
</evidence>
<name>A0A510E2H8_9CREN</name>
<dbReference type="PANTHER" id="PTHR42711:SF5">
    <property type="entry name" value="ABC TRANSPORTER ATP-BINDING PROTEIN NATA"/>
    <property type="match status" value="1"/>
</dbReference>
<dbReference type="GeneID" id="41717564"/>
<dbReference type="InterPro" id="IPR017871">
    <property type="entry name" value="ABC_transporter-like_CS"/>
</dbReference>
<gene>
    <name evidence="6" type="ORF">IC007_1220</name>
</gene>
<evidence type="ECO:0000313" key="7">
    <source>
        <dbReference type="Proteomes" id="UP000325030"/>
    </source>
</evidence>
<feature type="domain" description="ABC transporter" evidence="5">
    <location>
        <begin position="2"/>
        <end position="213"/>
    </location>
</feature>
<dbReference type="Proteomes" id="UP000325030">
    <property type="component" value="Chromosome"/>
</dbReference>
<dbReference type="SMART" id="SM00382">
    <property type="entry name" value="AAA"/>
    <property type="match status" value="1"/>
</dbReference>
<dbReference type="PANTHER" id="PTHR42711">
    <property type="entry name" value="ABC TRANSPORTER ATP-BINDING PROTEIN"/>
    <property type="match status" value="1"/>
</dbReference>
<keyword evidence="3" id="KW-0547">Nucleotide-binding</keyword>
<dbReference type="GO" id="GO:0016887">
    <property type="term" value="F:ATP hydrolysis activity"/>
    <property type="evidence" value="ECO:0007669"/>
    <property type="project" value="InterPro"/>
</dbReference>
<dbReference type="Gene3D" id="3.40.50.300">
    <property type="entry name" value="P-loop containing nucleotide triphosphate hydrolases"/>
    <property type="match status" value="1"/>
</dbReference>
<keyword evidence="4 6" id="KW-0067">ATP-binding</keyword>
<keyword evidence="2" id="KW-0813">Transport</keyword>
<evidence type="ECO:0000256" key="3">
    <source>
        <dbReference type="ARBA" id="ARBA00022741"/>
    </source>
</evidence>